<dbReference type="RefSeq" id="WP_259540120.1">
    <property type="nucleotide sequence ID" value="NZ_JANLCJ010000005.1"/>
</dbReference>
<evidence type="ECO:0000313" key="3">
    <source>
        <dbReference type="Proteomes" id="UP001165586"/>
    </source>
</evidence>
<feature type="region of interest" description="Disordered" evidence="1">
    <location>
        <begin position="160"/>
        <end position="193"/>
    </location>
</feature>
<sequence>MLRDQGAHDRAQAERHRIATEGWGSRLLATSRPDGSWGGDHERDRWRYALYTLHLLRELGVDPADARVREAVDRTRLGFTWGPEFGDSPFFDGEEEACINGRVLAIGASFGVPSDALAARLVGEQLNDGGWNCDAPPSIRSSFHSTVCVLEGLLAYEEARTSPKATQRTQEPAAGGHTDAAAPAAADDTVRRAREARRRGEEYLLERGLLRSKTTGELIDPSWARFGFPPNSDFDVLRGLEHLRAADRAAGTRERATDPRIAEAVQLVRDERRSDGRWLLYDHDLSHQHVVMETPGEPSRWVTLRARRVLDWAEPRPEARAEARTAQP</sequence>
<reference evidence="2" key="1">
    <citation type="submission" date="2022-08" db="EMBL/GenBank/DDBJ databases">
        <authorList>
            <person name="Deng Y."/>
            <person name="Han X.-F."/>
            <person name="Zhang Y.-Q."/>
        </authorList>
    </citation>
    <scope>NUCLEOTIDE SEQUENCE</scope>
    <source>
        <strain evidence="2">CPCC 203386</strain>
    </source>
</reference>
<organism evidence="2 3">
    <name type="scientific">Herbiconiux daphne</name>
    <dbReference type="NCBI Taxonomy" id="2970914"/>
    <lineage>
        <taxon>Bacteria</taxon>
        <taxon>Bacillati</taxon>
        <taxon>Actinomycetota</taxon>
        <taxon>Actinomycetes</taxon>
        <taxon>Micrococcales</taxon>
        <taxon>Microbacteriaceae</taxon>
        <taxon>Herbiconiux</taxon>
    </lineage>
</organism>
<gene>
    <name evidence="2" type="ORF">N1032_15810</name>
</gene>
<dbReference type="Proteomes" id="UP001165586">
    <property type="component" value="Unassembled WGS sequence"/>
</dbReference>
<dbReference type="SUPFAM" id="SSF48239">
    <property type="entry name" value="Terpenoid cyclases/Protein prenyltransferases"/>
    <property type="match status" value="1"/>
</dbReference>
<accession>A0ABT2H5P7</accession>
<dbReference type="InterPro" id="IPR008930">
    <property type="entry name" value="Terpenoid_cyclase/PrenylTrfase"/>
</dbReference>
<evidence type="ECO:0008006" key="4">
    <source>
        <dbReference type="Google" id="ProtNLM"/>
    </source>
</evidence>
<proteinExistence type="predicted"/>
<dbReference type="Gene3D" id="1.50.10.20">
    <property type="match status" value="1"/>
</dbReference>
<feature type="compositionally biased region" description="Low complexity" evidence="1">
    <location>
        <begin position="173"/>
        <end position="187"/>
    </location>
</feature>
<comment type="caution">
    <text evidence="2">The sequence shown here is derived from an EMBL/GenBank/DDBJ whole genome shotgun (WGS) entry which is preliminary data.</text>
</comment>
<evidence type="ECO:0000313" key="2">
    <source>
        <dbReference type="EMBL" id="MCS5735213.1"/>
    </source>
</evidence>
<protein>
    <recommendedName>
        <fullName evidence="4">Squalene cyclase C-terminal domain-containing protein</fullName>
    </recommendedName>
</protein>
<keyword evidence="3" id="KW-1185">Reference proteome</keyword>
<name>A0ABT2H5P7_9MICO</name>
<dbReference type="EMBL" id="JANLCJ010000005">
    <property type="protein sequence ID" value="MCS5735213.1"/>
    <property type="molecule type" value="Genomic_DNA"/>
</dbReference>
<evidence type="ECO:0000256" key="1">
    <source>
        <dbReference type="SAM" id="MobiDB-lite"/>
    </source>
</evidence>